<dbReference type="AlphaFoldDB" id="A0AA38WH68"/>
<dbReference type="PANTHER" id="PTHR47293">
    <property type="entry name" value="JACALIN-RELATED LECTIN 3"/>
    <property type="match status" value="1"/>
</dbReference>
<dbReference type="InterPro" id="IPR001229">
    <property type="entry name" value="Jacalin-like_lectin_dom"/>
</dbReference>
<evidence type="ECO:0000256" key="1">
    <source>
        <dbReference type="ARBA" id="ARBA00006568"/>
    </source>
</evidence>
<organism evidence="4 5">
    <name type="scientific">Centaurea solstitialis</name>
    <name type="common">yellow star-thistle</name>
    <dbReference type="NCBI Taxonomy" id="347529"/>
    <lineage>
        <taxon>Eukaryota</taxon>
        <taxon>Viridiplantae</taxon>
        <taxon>Streptophyta</taxon>
        <taxon>Embryophyta</taxon>
        <taxon>Tracheophyta</taxon>
        <taxon>Spermatophyta</taxon>
        <taxon>Magnoliopsida</taxon>
        <taxon>eudicotyledons</taxon>
        <taxon>Gunneridae</taxon>
        <taxon>Pentapetalae</taxon>
        <taxon>asterids</taxon>
        <taxon>campanulids</taxon>
        <taxon>Asterales</taxon>
        <taxon>Asteraceae</taxon>
        <taxon>Carduoideae</taxon>
        <taxon>Cardueae</taxon>
        <taxon>Centaureinae</taxon>
        <taxon>Centaurea</taxon>
    </lineage>
</organism>
<dbReference type="SMART" id="SM00915">
    <property type="entry name" value="Jacalin"/>
    <property type="match status" value="1"/>
</dbReference>
<comment type="caution">
    <text evidence="4">The sequence shown here is derived from an EMBL/GenBank/DDBJ whole genome shotgun (WGS) entry which is preliminary data.</text>
</comment>
<name>A0AA38WH68_9ASTR</name>
<gene>
    <name evidence="4" type="ORF">OSB04_020799</name>
</gene>
<evidence type="ECO:0000313" key="4">
    <source>
        <dbReference type="EMBL" id="KAJ9548256.1"/>
    </source>
</evidence>
<dbReference type="PROSITE" id="PS51752">
    <property type="entry name" value="JACALIN_LECTIN"/>
    <property type="match status" value="1"/>
</dbReference>
<dbReference type="GO" id="GO:0030246">
    <property type="term" value="F:carbohydrate binding"/>
    <property type="evidence" value="ECO:0007669"/>
    <property type="project" value="UniProtKB-KW"/>
</dbReference>
<dbReference type="EMBL" id="JARYMX010000005">
    <property type="protein sequence ID" value="KAJ9548256.1"/>
    <property type="molecule type" value="Genomic_DNA"/>
</dbReference>
<protein>
    <recommendedName>
        <fullName evidence="3">Jacalin-type lectin domain-containing protein</fullName>
    </recommendedName>
</protein>
<sequence length="162" mass="18232">MQQHIKVRVPFTAYGIKWDEVGNSEIVQILISYGKSTINSIQFVYAEKYGVRLSKVFGEPSGFNFKPVSFDYPSERLTSVSGKYSSEGCGYPRLTTLTLCTNKRNYGPFGTFEGRTSHDFNYEFGARGFGGFHGSVWNKSICCIGVYFKPVDKLNPVKDEVD</sequence>
<evidence type="ECO:0000256" key="2">
    <source>
        <dbReference type="ARBA" id="ARBA00022734"/>
    </source>
</evidence>
<proteinExistence type="inferred from homology"/>
<feature type="domain" description="Jacalin-type lectin" evidence="3">
    <location>
        <begin position="4"/>
        <end position="150"/>
    </location>
</feature>
<accession>A0AA38WH68</accession>
<dbReference type="InterPro" id="IPR036404">
    <property type="entry name" value="Jacalin-like_lectin_dom_sf"/>
</dbReference>
<dbReference type="Proteomes" id="UP001172457">
    <property type="component" value="Chromosome 5"/>
</dbReference>
<reference evidence="4" key="1">
    <citation type="submission" date="2023-03" db="EMBL/GenBank/DDBJ databases">
        <title>Chromosome-scale reference genome and RAD-based genetic map of yellow starthistle (Centaurea solstitialis) reveal putative structural variation and QTLs associated with invader traits.</title>
        <authorList>
            <person name="Reatini B."/>
            <person name="Cang F.A."/>
            <person name="Jiang Q."/>
            <person name="Mckibben M.T.W."/>
            <person name="Barker M.S."/>
            <person name="Rieseberg L.H."/>
            <person name="Dlugosch K.M."/>
        </authorList>
    </citation>
    <scope>NUCLEOTIDE SEQUENCE</scope>
    <source>
        <strain evidence="4">CAN-66</strain>
        <tissue evidence="4">Leaf</tissue>
    </source>
</reference>
<evidence type="ECO:0000313" key="5">
    <source>
        <dbReference type="Proteomes" id="UP001172457"/>
    </source>
</evidence>
<keyword evidence="2" id="KW-0430">Lectin</keyword>
<dbReference type="PANTHER" id="PTHR47293:SF70">
    <property type="entry name" value="JACALIN-RELATED LECTIN 24-RELATED"/>
    <property type="match status" value="1"/>
</dbReference>
<dbReference type="Pfam" id="PF01419">
    <property type="entry name" value="Jacalin"/>
    <property type="match status" value="1"/>
</dbReference>
<dbReference type="Gene3D" id="2.100.10.30">
    <property type="entry name" value="Jacalin-like lectin domain"/>
    <property type="match status" value="1"/>
</dbReference>
<keyword evidence="5" id="KW-1185">Reference proteome</keyword>
<evidence type="ECO:0000259" key="3">
    <source>
        <dbReference type="PROSITE" id="PS51752"/>
    </source>
</evidence>
<comment type="similarity">
    <text evidence="1">Belongs to the jacalin lectin family.</text>
</comment>
<dbReference type="SUPFAM" id="SSF51101">
    <property type="entry name" value="Mannose-binding lectins"/>
    <property type="match status" value="1"/>
</dbReference>